<dbReference type="Gene3D" id="3.40.50.620">
    <property type="entry name" value="HUPs"/>
    <property type="match status" value="1"/>
</dbReference>
<name>A0A518BVF0_9BACT</name>
<evidence type="ECO:0000313" key="4">
    <source>
        <dbReference type="Proteomes" id="UP000320386"/>
    </source>
</evidence>
<dbReference type="SUPFAM" id="SSF52402">
    <property type="entry name" value="Adenine nucleotide alpha hydrolases-like"/>
    <property type="match status" value="1"/>
</dbReference>
<dbReference type="EMBL" id="CP036280">
    <property type="protein sequence ID" value="QDU70931.1"/>
    <property type="molecule type" value="Genomic_DNA"/>
</dbReference>
<protein>
    <submittedName>
        <fullName evidence="3">Universal stress protein family protein</fullName>
    </submittedName>
</protein>
<evidence type="ECO:0000256" key="1">
    <source>
        <dbReference type="ARBA" id="ARBA00008791"/>
    </source>
</evidence>
<keyword evidence="4" id="KW-1185">Reference proteome</keyword>
<comment type="similarity">
    <text evidence="1">Belongs to the universal stress protein A family.</text>
</comment>
<dbReference type="InterPro" id="IPR006016">
    <property type="entry name" value="UspA"/>
</dbReference>
<dbReference type="Pfam" id="PF00582">
    <property type="entry name" value="Usp"/>
    <property type="match status" value="1"/>
</dbReference>
<feature type="domain" description="UspA" evidence="2">
    <location>
        <begin position="5"/>
        <end position="134"/>
    </location>
</feature>
<dbReference type="Proteomes" id="UP000320386">
    <property type="component" value="Chromosome"/>
</dbReference>
<reference evidence="3 4" key="1">
    <citation type="submission" date="2019-02" db="EMBL/GenBank/DDBJ databases">
        <title>Deep-cultivation of Planctomycetes and their phenomic and genomic characterization uncovers novel biology.</title>
        <authorList>
            <person name="Wiegand S."/>
            <person name="Jogler M."/>
            <person name="Boedeker C."/>
            <person name="Pinto D."/>
            <person name="Vollmers J."/>
            <person name="Rivas-Marin E."/>
            <person name="Kohn T."/>
            <person name="Peeters S.H."/>
            <person name="Heuer A."/>
            <person name="Rast P."/>
            <person name="Oberbeckmann S."/>
            <person name="Bunk B."/>
            <person name="Jeske O."/>
            <person name="Meyerdierks A."/>
            <person name="Storesund J.E."/>
            <person name="Kallscheuer N."/>
            <person name="Luecker S."/>
            <person name="Lage O.M."/>
            <person name="Pohl T."/>
            <person name="Merkel B.J."/>
            <person name="Hornburger P."/>
            <person name="Mueller R.-W."/>
            <person name="Bruemmer F."/>
            <person name="Labrenz M."/>
            <person name="Spormann A.M."/>
            <person name="Op den Camp H."/>
            <person name="Overmann J."/>
            <person name="Amann R."/>
            <person name="Jetten M.S.M."/>
            <person name="Mascher T."/>
            <person name="Medema M.H."/>
            <person name="Devos D.P."/>
            <person name="Kaster A.-K."/>
            <person name="Ovreas L."/>
            <person name="Rohde M."/>
            <person name="Galperin M.Y."/>
            <person name="Jogler C."/>
        </authorList>
    </citation>
    <scope>NUCLEOTIDE SEQUENCE [LARGE SCALE GENOMIC DNA]</scope>
    <source>
        <strain evidence="3 4">Pan265</strain>
    </source>
</reference>
<dbReference type="AlphaFoldDB" id="A0A518BVF0"/>
<proteinExistence type="inferred from homology"/>
<dbReference type="RefSeq" id="WP_236254652.1">
    <property type="nucleotide sequence ID" value="NZ_CP036280.1"/>
</dbReference>
<dbReference type="InterPro" id="IPR006015">
    <property type="entry name" value="Universal_stress_UspA"/>
</dbReference>
<dbReference type="InterPro" id="IPR014729">
    <property type="entry name" value="Rossmann-like_a/b/a_fold"/>
</dbReference>
<accession>A0A518BVF0</accession>
<dbReference type="KEGG" id="mcad:Pan265_07750"/>
<dbReference type="PANTHER" id="PTHR46268:SF6">
    <property type="entry name" value="UNIVERSAL STRESS PROTEIN UP12"/>
    <property type="match status" value="1"/>
</dbReference>
<dbReference type="PRINTS" id="PR01438">
    <property type="entry name" value="UNVRSLSTRESS"/>
</dbReference>
<evidence type="ECO:0000259" key="2">
    <source>
        <dbReference type="Pfam" id="PF00582"/>
    </source>
</evidence>
<dbReference type="PANTHER" id="PTHR46268">
    <property type="entry name" value="STRESS RESPONSE PROTEIN NHAX"/>
    <property type="match status" value="1"/>
</dbReference>
<organism evidence="3 4">
    <name type="scientific">Mucisphaera calidilacus</name>
    <dbReference type="NCBI Taxonomy" id="2527982"/>
    <lineage>
        <taxon>Bacteria</taxon>
        <taxon>Pseudomonadati</taxon>
        <taxon>Planctomycetota</taxon>
        <taxon>Phycisphaerae</taxon>
        <taxon>Phycisphaerales</taxon>
        <taxon>Phycisphaeraceae</taxon>
        <taxon>Mucisphaera</taxon>
    </lineage>
</organism>
<gene>
    <name evidence="3" type="ORF">Pan265_07750</name>
</gene>
<evidence type="ECO:0000313" key="3">
    <source>
        <dbReference type="EMBL" id="QDU70931.1"/>
    </source>
</evidence>
<sequence>MPDSRILIAVSSPWASEKLVRPMADLAKRLNASVVVAHVAMLMDDEETEEQASERGEQTLATLTDGLSEHGIESEGIMLYSDHVAKAILNTASKYQCSMIVLGLTGRGVLKRMISGDVPSNIIRNATIPVLLCPATWEGLI</sequence>
<dbReference type="CDD" id="cd00293">
    <property type="entry name" value="USP-like"/>
    <property type="match status" value="1"/>
</dbReference>